<comment type="subcellular location">
    <subcellularLocation>
        <location evidence="1">Cell envelope</location>
    </subcellularLocation>
</comment>
<dbReference type="InterPro" id="IPR042229">
    <property type="entry name" value="Listeria/Bacterioides_rpt_sf"/>
</dbReference>
<evidence type="ECO:0000313" key="5">
    <source>
        <dbReference type="EMBL" id="RHL45869.1"/>
    </source>
</evidence>
<reference evidence="6 7" key="1">
    <citation type="submission" date="2018-08" db="EMBL/GenBank/DDBJ databases">
        <title>A genome reference for cultivated species of the human gut microbiota.</title>
        <authorList>
            <person name="Zou Y."/>
            <person name="Xue W."/>
            <person name="Luo G."/>
        </authorList>
    </citation>
    <scope>NUCLEOTIDE SEQUENCE [LARGE SCALE GENOMIC DNA]</scope>
    <source>
        <strain evidence="5 6">AF37-4</strain>
        <strain evidence="4 7">AM43-2</strain>
        <strain evidence="3 8">AM44-11BH</strain>
    </source>
</reference>
<dbReference type="EMBL" id="QSFD01000008">
    <property type="protein sequence ID" value="RHA17734.1"/>
    <property type="molecule type" value="Genomic_DNA"/>
</dbReference>
<dbReference type="GO" id="GO:0030313">
    <property type="term" value="C:cell envelope"/>
    <property type="evidence" value="ECO:0007669"/>
    <property type="project" value="UniProtKB-SubCell"/>
</dbReference>
<sequence>MKKIINLTILSTIILSLSFIPAIPTNAASKVNITYYAGKGHFKAKPNRSKSKINIKNKINKKRGYAPSIKRDGYTFDGWYTKKKGGKKYSASTIITKNQKLYPHWLKKYKVNNNYFIPLGTTYPNLSDYEPYWGTLKILKKKKGSYSYDYTLINEKQDYFYVTSNVNALDDNGNFLYDYGFSSLNCKLKNLININKATNFKIFLRKLGVKYYNYDSNSKFLDFICCKTYYASEHKYIDVVWQIYLDKKNQIFPNTNVSFVLTDDWKRY</sequence>
<evidence type="ECO:0000313" key="6">
    <source>
        <dbReference type="Proteomes" id="UP000283314"/>
    </source>
</evidence>
<evidence type="ECO:0000313" key="7">
    <source>
        <dbReference type="Proteomes" id="UP000284598"/>
    </source>
</evidence>
<evidence type="ECO:0000313" key="8">
    <source>
        <dbReference type="Proteomes" id="UP000284779"/>
    </source>
</evidence>
<dbReference type="Proteomes" id="UP000283314">
    <property type="component" value="Unassembled WGS sequence"/>
</dbReference>
<dbReference type="AlphaFoldDB" id="A0A413R6T7"/>
<feature type="signal peptide" evidence="2">
    <location>
        <begin position="1"/>
        <end position="27"/>
    </location>
</feature>
<keyword evidence="2" id="KW-0732">Signal</keyword>
<evidence type="ECO:0000256" key="2">
    <source>
        <dbReference type="SAM" id="SignalP"/>
    </source>
</evidence>
<evidence type="ECO:0008006" key="9">
    <source>
        <dbReference type="Google" id="ProtNLM"/>
    </source>
</evidence>
<dbReference type="RefSeq" id="WP_117971031.1">
    <property type="nucleotide sequence ID" value="NZ_CABJDQ010000004.1"/>
</dbReference>
<accession>A0A413R6T7</accession>
<dbReference type="GeneID" id="66466864"/>
<dbReference type="Proteomes" id="UP000284779">
    <property type="component" value="Unassembled WGS sequence"/>
</dbReference>
<comment type="caution">
    <text evidence="3">The sequence shown here is derived from an EMBL/GenBank/DDBJ whole genome shotgun (WGS) entry which is preliminary data.</text>
</comment>
<dbReference type="InterPro" id="IPR013378">
    <property type="entry name" value="InlB-like_B-rpt"/>
</dbReference>
<dbReference type="EMBL" id="QSFO01000005">
    <property type="protein sequence ID" value="RHA55238.1"/>
    <property type="molecule type" value="Genomic_DNA"/>
</dbReference>
<proteinExistence type="predicted"/>
<protein>
    <recommendedName>
        <fullName evidence="9">Repeat protein</fullName>
    </recommendedName>
</protein>
<dbReference type="Proteomes" id="UP000284598">
    <property type="component" value="Unassembled WGS sequence"/>
</dbReference>
<dbReference type="Gene3D" id="2.60.40.4270">
    <property type="entry name" value="Listeria-Bacteroides repeat domain"/>
    <property type="match status" value="1"/>
</dbReference>
<name>A0A413R6T7_9FIRM</name>
<evidence type="ECO:0000256" key="1">
    <source>
        <dbReference type="ARBA" id="ARBA00004196"/>
    </source>
</evidence>
<dbReference type="EMBL" id="QROT01000004">
    <property type="protein sequence ID" value="RHL45869.1"/>
    <property type="molecule type" value="Genomic_DNA"/>
</dbReference>
<gene>
    <name evidence="5" type="ORF">DW018_06380</name>
    <name evidence="4" type="ORF">DW929_05705</name>
    <name evidence="3" type="ORF">DW944_08875</name>
</gene>
<dbReference type="Pfam" id="PF09479">
    <property type="entry name" value="Flg_new"/>
    <property type="match status" value="1"/>
</dbReference>
<evidence type="ECO:0000313" key="4">
    <source>
        <dbReference type="EMBL" id="RHA55238.1"/>
    </source>
</evidence>
<feature type="chain" id="PRO_5036349629" description="Repeat protein" evidence="2">
    <location>
        <begin position="28"/>
        <end position="268"/>
    </location>
</feature>
<organism evidence="3 8">
    <name type="scientific">Eubacterium ventriosum</name>
    <dbReference type="NCBI Taxonomy" id="39496"/>
    <lineage>
        <taxon>Bacteria</taxon>
        <taxon>Bacillati</taxon>
        <taxon>Bacillota</taxon>
        <taxon>Clostridia</taxon>
        <taxon>Eubacteriales</taxon>
        <taxon>Eubacteriaceae</taxon>
        <taxon>Eubacterium</taxon>
    </lineage>
</organism>
<evidence type="ECO:0000313" key="3">
    <source>
        <dbReference type="EMBL" id="RHA17734.1"/>
    </source>
</evidence>
<keyword evidence="8" id="KW-1185">Reference proteome</keyword>
<dbReference type="NCBIfam" id="TIGR02543">
    <property type="entry name" value="List_Bact_rpt"/>
    <property type="match status" value="1"/>
</dbReference>